<organism evidence="1 2">
    <name type="scientific">Aspergillus taichungensis</name>
    <dbReference type="NCBI Taxonomy" id="482145"/>
    <lineage>
        <taxon>Eukaryota</taxon>
        <taxon>Fungi</taxon>
        <taxon>Dikarya</taxon>
        <taxon>Ascomycota</taxon>
        <taxon>Pezizomycotina</taxon>
        <taxon>Eurotiomycetes</taxon>
        <taxon>Eurotiomycetidae</taxon>
        <taxon>Eurotiales</taxon>
        <taxon>Aspergillaceae</taxon>
        <taxon>Aspergillus</taxon>
        <taxon>Aspergillus subgen. Circumdati</taxon>
    </lineage>
</organism>
<accession>A0A2J5HGU2</accession>
<dbReference type="Proteomes" id="UP000235023">
    <property type="component" value="Unassembled WGS sequence"/>
</dbReference>
<protein>
    <recommendedName>
        <fullName evidence="3">DEAD/DEAH box helicase domain-containing protein</fullName>
    </recommendedName>
</protein>
<reference evidence="2" key="1">
    <citation type="submission" date="2017-12" db="EMBL/GenBank/DDBJ databases">
        <authorList>
            <consortium name="DOE Joint Genome Institute"/>
            <person name="Mondo S.J."/>
            <person name="Kjaerbolling I."/>
            <person name="Vesth T.C."/>
            <person name="Frisvad J.C."/>
            <person name="Nybo J.L."/>
            <person name="Theobald S."/>
            <person name="Kuo A."/>
            <person name="Bowyer P."/>
            <person name="Matsuda Y."/>
            <person name="Lyhne E.K."/>
            <person name="Kogle M.E."/>
            <person name="Clum A."/>
            <person name="Lipzen A."/>
            <person name="Salamov A."/>
            <person name="Ngan C.Y."/>
            <person name="Daum C."/>
            <person name="Chiniquy J."/>
            <person name="Barry K."/>
            <person name="LaButti K."/>
            <person name="Haridas S."/>
            <person name="Simmons B.A."/>
            <person name="Magnuson J.K."/>
            <person name="Mortensen U.H."/>
            <person name="Larsen T.O."/>
            <person name="Grigoriev I.V."/>
            <person name="Baker S.E."/>
            <person name="Andersen M.R."/>
            <person name="Nordberg H.P."/>
            <person name="Cantor M.N."/>
            <person name="Hua S.X."/>
        </authorList>
    </citation>
    <scope>NUCLEOTIDE SEQUENCE [LARGE SCALE GENOMIC DNA]</scope>
    <source>
        <strain evidence="2">IBT 19404</strain>
    </source>
</reference>
<evidence type="ECO:0000313" key="1">
    <source>
        <dbReference type="EMBL" id="PLN76193.1"/>
    </source>
</evidence>
<evidence type="ECO:0008006" key="3">
    <source>
        <dbReference type="Google" id="ProtNLM"/>
    </source>
</evidence>
<evidence type="ECO:0000313" key="2">
    <source>
        <dbReference type="Proteomes" id="UP000235023"/>
    </source>
</evidence>
<dbReference type="InterPro" id="IPR027417">
    <property type="entry name" value="P-loop_NTPase"/>
</dbReference>
<name>A0A2J5HGU2_9EURO</name>
<dbReference type="EMBL" id="KZ559625">
    <property type="protein sequence ID" value="PLN76193.1"/>
    <property type="molecule type" value="Genomic_DNA"/>
</dbReference>
<dbReference type="OrthoDB" id="5153301at2759"/>
<dbReference type="AlphaFoldDB" id="A0A2J5HGU2"/>
<feature type="non-terminal residue" evidence="1">
    <location>
        <position position="69"/>
    </location>
</feature>
<keyword evidence="2" id="KW-1185">Reference proteome</keyword>
<gene>
    <name evidence="1" type="ORF">BDW42DRAFT_179280</name>
</gene>
<sequence length="69" mass="7720">MPTGGGKSMLFMLPAWVTPGGTTVVIIINKYHIMINQDSTFYLIIQELDYLQHHQVPVILLTAILPPTK</sequence>
<dbReference type="Gene3D" id="3.40.50.300">
    <property type="entry name" value="P-loop containing nucleotide triphosphate hydrolases"/>
    <property type="match status" value="1"/>
</dbReference>
<proteinExistence type="predicted"/>